<dbReference type="RefSeq" id="WP_183821920.1">
    <property type="nucleotide sequence ID" value="NZ_JACIGW010000001.1"/>
</dbReference>
<name>A0A7W6TAL0_9HYPH</name>
<evidence type="ECO:0000313" key="6">
    <source>
        <dbReference type="Proteomes" id="UP000520770"/>
    </source>
</evidence>
<keyword evidence="2" id="KW-0472">Membrane</keyword>
<dbReference type="EMBL" id="JACIGW010000001">
    <property type="protein sequence ID" value="MBB4347919.1"/>
    <property type="molecule type" value="Genomic_DNA"/>
</dbReference>
<evidence type="ECO:0000256" key="1">
    <source>
        <dbReference type="SAM" id="MobiDB-lite"/>
    </source>
</evidence>
<dbReference type="Proteomes" id="UP000576087">
    <property type="component" value="Unassembled WGS sequence"/>
</dbReference>
<evidence type="ECO:0000313" key="7">
    <source>
        <dbReference type="Proteomes" id="UP000524535"/>
    </source>
</evidence>
<sequence length="116" mass="13119">MPKKAAALSQELTRDNWPIRRRWMFRVLLWAMANAQGIILASVVGFIKSSNSILEQALIALLTLIAAILGSYVFGAVWDDREKRKFIRDMDDGDFYQPEPYTAPSRPFTADDTGPN</sequence>
<evidence type="ECO:0000313" key="3">
    <source>
        <dbReference type="EMBL" id="MBB4347919.1"/>
    </source>
</evidence>
<keyword evidence="2" id="KW-1133">Transmembrane helix</keyword>
<gene>
    <name evidence="4" type="ORF">GGE31_000158</name>
    <name evidence="3" type="ORF">GGE33_001627</name>
    <name evidence="5" type="ORF">GGE35_000156</name>
</gene>
<dbReference type="EMBL" id="JACIHM010000001">
    <property type="protein sequence ID" value="MBB4444374.1"/>
    <property type="molecule type" value="Genomic_DNA"/>
</dbReference>
<evidence type="ECO:0000256" key="2">
    <source>
        <dbReference type="SAM" id="Phobius"/>
    </source>
</evidence>
<organism evidence="4 7">
    <name type="scientific">Aliirhizobium cellulosilyticum</name>
    <dbReference type="NCBI Taxonomy" id="393664"/>
    <lineage>
        <taxon>Bacteria</taxon>
        <taxon>Pseudomonadati</taxon>
        <taxon>Pseudomonadota</taxon>
        <taxon>Alphaproteobacteria</taxon>
        <taxon>Hyphomicrobiales</taxon>
        <taxon>Rhizobiaceae</taxon>
        <taxon>Aliirhizobium</taxon>
    </lineage>
</organism>
<dbReference type="Proteomes" id="UP000520770">
    <property type="component" value="Unassembled WGS sequence"/>
</dbReference>
<feature type="region of interest" description="Disordered" evidence="1">
    <location>
        <begin position="91"/>
        <end position="116"/>
    </location>
</feature>
<accession>A0A7W6TAL0</accession>
<feature type="transmembrane region" description="Helical" evidence="2">
    <location>
        <begin position="27"/>
        <end position="47"/>
    </location>
</feature>
<evidence type="ECO:0000313" key="5">
    <source>
        <dbReference type="EMBL" id="MBB4444374.1"/>
    </source>
</evidence>
<comment type="caution">
    <text evidence="4">The sequence shown here is derived from an EMBL/GenBank/DDBJ whole genome shotgun (WGS) entry which is preliminary data.</text>
</comment>
<evidence type="ECO:0000313" key="8">
    <source>
        <dbReference type="Proteomes" id="UP000576087"/>
    </source>
</evidence>
<dbReference type="AlphaFoldDB" id="A0A7W6TAL0"/>
<dbReference type="EMBL" id="JACIGY010000001">
    <property type="protein sequence ID" value="MBB4409687.1"/>
    <property type="molecule type" value="Genomic_DNA"/>
</dbReference>
<evidence type="ECO:0000313" key="4">
    <source>
        <dbReference type="EMBL" id="MBB4409687.1"/>
    </source>
</evidence>
<feature type="transmembrane region" description="Helical" evidence="2">
    <location>
        <begin position="59"/>
        <end position="78"/>
    </location>
</feature>
<keyword evidence="7" id="KW-1185">Reference proteome</keyword>
<reference evidence="6 7" key="1">
    <citation type="submission" date="2020-08" db="EMBL/GenBank/DDBJ databases">
        <title>Genomic Encyclopedia of Type Strains, Phase IV (KMG-V): Genome sequencing to study the core and pangenomes of soil and plant-associated prokaryotes.</title>
        <authorList>
            <person name="Whitman W."/>
        </authorList>
    </citation>
    <scope>NUCLEOTIDE SEQUENCE [LARGE SCALE GENOMIC DNA]</scope>
    <source>
        <strain evidence="4 7">SEMIA 444</strain>
        <strain evidence="3 6">SEMIA 448</strain>
        <strain evidence="5 8">SEMIA 452</strain>
    </source>
</reference>
<keyword evidence="2" id="KW-0812">Transmembrane</keyword>
<protein>
    <submittedName>
        <fullName evidence="4">Uncharacterized protein</fullName>
    </submittedName>
</protein>
<dbReference type="Proteomes" id="UP000524535">
    <property type="component" value="Unassembled WGS sequence"/>
</dbReference>
<proteinExistence type="predicted"/>